<evidence type="ECO:0000313" key="2">
    <source>
        <dbReference type="Proteomes" id="UP000035642"/>
    </source>
</evidence>
<reference evidence="2" key="1">
    <citation type="submission" date="2012-09" db="EMBL/GenBank/DDBJ databases">
        <authorList>
            <person name="Martin A.A."/>
        </authorList>
    </citation>
    <scope>NUCLEOTIDE SEQUENCE</scope>
</reference>
<keyword evidence="2" id="KW-1185">Reference proteome</keyword>
<evidence type="ECO:0000256" key="1">
    <source>
        <dbReference type="SAM" id="MobiDB-lite"/>
    </source>
</evidence>
<protein>
    <submittedName>
        <fullName evidence="3">Erythroid differentiation-related factor 1</fullName>
    </submittedName>
</protein>
<proteinExistence type="predicted"/>
<reference evidence="3" key="2">
    <citation type="submission" date="2017-02" db="UniProtKB">
        <authorList>
            <consortium name="WormBaseParasite"/>
        </authorList>
    </citation>
    <scope>IDENTIFICATION</scope>
</reference>
<organism evidence="2 3">
    <name type="scientific">Angiostrongylus cantonensis</name>
    <name type="common">Rat lungworm</name>
    <dbReference type="NCBI Taxonomy" id="6313"/>
    <lineage>
        <taxon>Eukaryota</taxon>
        <taxon>Metazoa</taxon>
        <taxon>Ecdysozoa</taxon>
        <taxon>Nematoda</taxon>
        <taxon>Chromadorea</taxon>
        <taxon>Rhabditida</taxon>
        <taxon>Rhabditina</taxon>
        <taxon>Rhabditomorpha</taxon>
        <taxon>Strongyloidea</taxon>
        <taxon>Metastrongylidae</taxon>
        <taxon>Angiostrongylus</taxon>
    </lineage>
</organism>
<dbReference type="AlphaFoldDB" id="A0A0K0DH40"/>
<feature type="region of interest" description="Disordered" evidence="1">
    <location>
        <begin position="116"/>
        <end position="139"/>
    </location>
</feature>
<evidence type="ECO:0000313" key="3">
    <source>
        <dbReference type="WBParaSite" id="ACAC_0001045901-mRNA-1"/>
    </source>
</evidence>
<dbReference type="STRING" id="6313.A0A0K0DH40"/>
<dbReference type="Proteomes" id="UP000035642">
    <property type="component" value="Unassembled WGS sequence"/>
</dbReference>
<dbReference type="WBParaSite" id="ACAC_0001045901-mRNA-1">
    <property type="protein sequence ID" value="ACAC_0001045901-mRNA-1"/>
    <property type="gene ID" value="ACAC_0001045901"/>
</dbReference>
<sequence length="157" mass="16794">MTLLEDAVVNGAEEVGPAVAAADGGGVANLPARVRPRPQVPPKPPIDTLRYSMNNIKAKDVFESVTISEISHFLPSESVDWQLDALLEELSALETQLNSSSGGDQLLLGIPSLPSSSSITHSERKPCVEQSQTTQRVADSKEDVRAAVCGHYNHHSI</sequence>
<accession>A0A0K0DH40</accession>
<name>A0A0K0DH40_ANGCA</name>